<name>A0A6A6HD44_VIRVR</name>
<evidence type="ECO:0000313" key="2">
    <source>
        <dbReference type="EMBL" id="KAF2235801.1"/>
    </source>
</evidence>
<gene>
    <name evidence="2" type="ORF">EV356DRAFT_575605</name>
</gene>
<feature type="region of interest" description="Disordered" evidence="1">
    <location>
        <begin position="161"/>
        <end position="181"/>
    </location>
</feature>
<organism evidence="2 3">
    <name type="scientific">Viridothelium virens</name>
    <name type="common">Speckled blister lichen</name>
    <name type="synonym">Trypethelium virens</name>
    <dbReference type="NCBI Taxonomy" id="1048519"/>
    <lineage>
        <taxon>Eukaryota</taxon>
        <taxon>Fungi</taxon>
        <taxon>Dikarya</taxon>
        <taxon>Ascomycota</taxon>
        <taxon>Pezizomycotina</taxon>
        <taxon>Dothideomycetes</taxon>
        <taxon>Dothideomycetes incertae sedis</taxon>
        <taxon>Trypetheliales</taxon>
        <taxon>Trypetheliaceae</taxon>
        <taxon>Viridothelium</taxon>
    </lineage>
</organism>
<dbReference type="Proteomes" id="UP000800092">
    <property type="component" value="Unassembled WGS sequence"/>
</dbReference>
<dbReference type="AlphaFoldDB" id="A0A6A6HD44"/>
<sequence length="235" mass="25680">MTIFTMNPRILMPTVRISYHNKTRNRHQSFSIPNLAMVSCLIALLFCSVAKAGPIPADLTTEAPSLAYIDRLRSEGHTEQEIASYLSTTQPSTPLHPTPAFLLAADSDSDTSIAGIGSIYPATSTSAGTDTHDTSSLTIVTPPGGLRRRISRLFRFTTRKSKRDTSGDVSPSSLTSRSSEEAGTKRLVLIERIKEFMASVLGTEKTAKRSANGLMEDGMGGTVLRPRGQRQWFRY</sequence>
<evidence type="ECO:0000313" key="3">
    <source>
        <dbReference type="Proteomes" id="UP000800092"/>
    </source>
</evidence>
<reference evidence="2" key="1">
    <citation type="journal article" date="2020" name="Stud. Mycol.">
        <title>101 Dothideomycetes genomes: a test case for predicting lifestyles and emergence of pathogens.</title>
        <authorList>
            <person name="Haridas S."/>
            <person name="Albert R."/>
            <person name="Binder M."/>
            <person name="Bloem J."/>
            <person name="Labutti K."/>
            <person name="Salamov A."/>
            <person name="Andreopoulos B."/>
            <person name="Baker S."/>
            <person name="Barry K."/>
            <person name="Bills G."/>
            <person name="Bluhm B."/>
            <person name="Cannon C."/>
            <person name="Castanera R."/>
            <person name="Culley D."/>
            <person name="Daum C."/>
            <person name="Ezra D."/>
            <person name="Gonzalez J."/>
            <person name="Henrissat B."/>
            <person name="Kuo A."/>
            <person name="Liang C."/>
            <person name="Lipzen A."/>
            <person name="Lutzoni F."/>
            <person name="Magnuson J."/>
            <person name="Mondo S."/>
            <person name="Nolan M."/>
            <person name="Ohm R."/>
            <person name="Pangilinan J."/>
            <person name="Park H.-J."/>
            <person name="Ramirez L."/>
            <person name="Alfaro M."/>
            <person name="Sun H."/>
            <person name="Tritt A."/>
            <person name="Yoshinaga Y."/>
            <person name="Zwiers L.-H."/>
            <person name="Turgeon B."/>
            <person name="Goodwin S."/>
            <person name="Spatafora J."/>
            <person name="Crous P."/>
            <person name="Grigoriev I."/>
        </authorList>
    </citation>
    <scope>NUCLEOTIDE SEQUENCE</scope>
    <source>
        <strain evidence="2">Tuck. ex Michener</strain>
    </source>
</reference>
<evidence type="ECO:0000256" key="1">
    <source>
        <dbReference type="SAM" id="MobiDB-lite"/>
    </source>
</evidence>
<proteinExistence type="predicted"/>
<accession>A0A6A6HD44</accession>
<dbReference type="OrthoDB" id="10560710at2759"/>
<dbReference type="EMBL" id="ML991789">
    <property type="protein sequence ID" value="KAF2235801.1"/>
    <property type="molecule type" value="Genomic_DNA"/>
</dbReference>
<keyword evidence="3" id="KW-1185">Reference proteome</keyword>
<protein>
    <submittedName>
        <fullName evidence="2">Uncharacterized protein</fullName>
    </submittedName>
</protein>